<protein>
    <submittedName>
        <fullName evidence="3">Ankyrin repeat domain-containing protein</fullName>
    </submittedName>
</protein>
<gene>
    <name evidence="3" type="ORF">N7U68_08260</name>
</gene>
<evidence type="ECO:0000256" key="1">
    <source>
        <dbReference type="ARBA" id="ARBA00022737"/>
    </source>
</evidence>
<accession>A0ABY6DEP3</accession>
<organism evidence="3 4">
    <name type="scientific">Roseovarius pelagicus</name>
    <dbReference type="NCBI Taxonomy" id="2980108"/>
    <lineage>
        <taxon>Bacteria</taxon>
        <taxon>Pseudomonadati</taxon>
        <taxon>Pseudomonadota</taxon>
        <taxon>Alphaproteobacteria</taxon>
        <taxon>Rhodobacterales</taxon>
        <taxon>Roseobacteraceae</taxon>
        <taxon>Roseovarius</taxon>
    </lineage>
</organism>
<dbReference type="RefSeq" id="WP_263048805.1">
    <property type="nucleotide sequence ID" value="NZ_CP106738.1"/>
</dbReference>
<reference evidence="3" key="1">
    <citation type="submission" date="2022-10" db="EMBL/GenBank/DDBJ databases">
        <title>Roseovarius pelagicus sp. nov., isolated from Arctic seawater.</title>
        <authorList>
            <person name="Hong Y.W."/>
            <person name="Hwang C.Y."/>
        </authorList>
    </citation>
    <scope>NUCLEOTIDE SEQUENCE</scope>
    <source>
        <strain evidence="3">HL-MP18</strain>
    </source>
</reference>
<sequence>MSNIPDTPASTLDALRRRAKVLRRAYEAGAPAAIARLRAAVPRGTGDLKHADFLHVIAREQGFPSWPKLKWADETIGLSRAQRQARLRAALMQGQHWIVQQLLEATPDLADGDLGAQIALYDRAAVAAALVDDPTLAVWPSGPRTPILHLTFSRHIVAAPDKAVDMFAIAEMLVAHGADVNDAVPVQEGVDHPLSALYGALSHARNMPLARWLLEQGADPNDGESLYHATELGHCEGLEMLLAHGADPRGTNALLRAMDFDDPEAVRMILAAGADDQIDRALHHAAIRRCGKGVIAALLEAGADPAHVQDGASAYGAACVYGNAALKAAIEAAGPMPPLSRDEQLMAAAAEGQDSPGEFIDPAGLPMLYRDIIREIIAFPDVLGHIRRLVALGVEYDKPAALGVTPVQIAGWEGLPEVMGYLLSLKPDLSHVNDYGGKLLGAILHGSEKPAKPADRDHVACARMALEEGVALPRWALREVGDEAMADFLAGWAEAHPGQVVEGDG</sequence>
<dbReference type="InterPro" id="IPR050745">
    <property type="entry name" value="Multifunctional_regulatory"/>
</dbReference>
<dbReference type="PANTHER" id="PTHR24189:SF50">
    <property type="entry name" value="ANKYRIN REPEAT AND SOCS BOX PROTEIN 2"/>
    <property type="match status" value="1"/>
</dbReference>
<keyword evidence="1" id="KW-0677">Repeat</keyword>
<dbReference type="Gene3D" id="1.25.40.20">
    <property type="entry name" value="Ankyrin repeat-containing domain"/>
    <property type="match status" value="2"/>
</dbReference>
<dbReference type="SMART" id="SM00248">
    <property type="entry name" value="ANK"/>
    <property type="match status" value="4"/>
</dbReference>
<evidence type="ECO:0000313" key="4">
    <source>
        <dbReference type="Proteomes" id="UP001064087"/>
    </source>
</evidence>
<proteinExistence type="predicted"/>
<dbReference type="PANTHER" id="PTHR24189">
    <property type="entry name" value="MYOTROPHIN"/>
    <property type="match status" value="1"/>
</dbReference>
<evidence type="ECO:0000313" key="3">
    <source>
        <dbReference type="EMBL" id="UXX84616.1"/>
    </source>
</evidence>
<name>A0ABY6DEP3_9RHOB</name>
<dbReference type="SUPFAM" id="SSF48403">
    <property type="entry name" value="Ankyrin repeat"/>
    <property type="match status" value="1"/>
</dbReference>
<keyword evidence="4" id="KW-1185">Reference proteome</keyword>
<evidence type="ECO:0000256" key="2">
    <source>
        <dbReference type="ARBA" id="ARBA00023043"/>
    </source>
</evidence>
<dbReference type="Proteomes" id="UP001064087">
    <property type="component" value="Chromosome"/>
</dbReference>
<keyword evidence="2" id="KW-0040">ANK repeat</keyword>
<dbReference type="InterPro" id="IPR036770">
    <property type="entry name" value="Ankyrin_rpt-contain_sf"/>
</dbReference>
<dbReference type="InterPro" id="IPR002110">
    <property type="entry name" value="Ankyrin_rpt"/>
</dbReference>
<dbReference type="EMBL" id="CP106738">
    <property type="protein sequence ID" value="UXX84616.1"/>
    <property type="molecule type" value="Genomic_DNA"/>
</dbReference>